<feature type="region of interest" description="Disordered" evidence="1">
    <location>
        <begin position="397"/>
        <end position="427"/>
    </location>
</feature>
<evidence type="ECO:0000313" key="3">
    <source>
        <dbReference type="EMBL" id="KAB2350039.1"/>
    </source>
</evidence>
<evidence type="ECO:0000259" key="2">
    <source>
        <dbReference type="Pfam" id="PF09995"/>
    </source>
</evidence>
<organism evidence="3 4">
    <name type="scientific">Actinomadura rudentiformis</name>
    <dbReference type="NCBI Taxonomy" id="359158"/>
    <lineage>
        <taxon>Bacteria</taxon>
        <taxon>Bacillati</taxon>
        <taxon>Actinomycetota</taxon>
        <taxon>Actinomycetes</taxon>
        <taxon>Streptosporangiales</taxon>
        <taxon>Thermomonosporaceae</taxon>
        <taxon>Actinomadura</taxon>
    </lineage>
</organism>
<comment type="caution">
    <text evidence="3">The sequence shown here is derived from an EMBL/GenBank/DDBJ whole genome shotgun (WGS) entry which is preliminary data.</text>
</comment>
<accession>A0A6H9YY17</accession>
<evidence type="ECO:0000313" key="4">
    <source>
        <dbReference type="Proteomes" id="UP000468735"/>
    </source>
</evidence>
<dbReference type="GO" id="GO:0016491">
    <property type="term" value="F:oxidoreductase activity"/>
    <property type="evidence" value="ECO:0007669"/>
    <property type="project" value="InterPro"/>
</dbReference>
<sequence length="427" mass="47570">MPLQTRLPHPGWMTKPPWNITLRLLAPGDIRATPSQLAAFRTFAHAGDPLAADVAEMIARMPGSTGRRLFERALQNGIDSLDNPPRELVALFAEVDAVPYWVDPDLLERGARVVCRTGLLGLTMVMPCASLYGGYLASRANKTLVRTGDLETMAARRLAETASWWVDVTTPGALGRYDAGFKNTLRVRIMHAQVRAAMNERDDWDHDAWDAPINQIQLTGTLLLFSLVMLLGSRAIGLRFSPAERAAVVHLWRYVGHLMGVHPDLLPANEADAWRLLWLEAATEYLPDQDSQRLARALMNAAAPLLLPRLLKRSGTARRALTTYLMSYSRLILGRRNADFLGTPNDKPYQIAVAATAAAVFALETARTMIPAATRLSERRGQRRRTALIRRMVREQHADLTHRRRDPSTAVVNGTGTKRHTVNHRLL</sequence>
<dbReference type="InterPro" id="IPR037473">
    <property type="entry name" value="Lcp-like"/>
</dbReference>
<evidence type="ECO:0000256" key="1">
    <source>
        <dbReference type="SAM" id="MobiDB-lite"/>
    </source>
</evidence>
<name>A0A6H9YY17_9ACTN</name>
<dbReference type="PANTHER" id="PTHR37539">
    <property type="entry name" value="SECRETED PROTEIN-RELATED"/>
    <property type="match status" value="1"/>
</dbReference>
<feature type="domain" description="ER-bound oxygenase mpaB/mpaB'/Rubber oxygenase catalytic" evidence="2">
    <location>
        <begin position="123"/>
        <end position="359"/>
    </location>
</feature>
<feature type="compositionally biased region" description="Basic residues" evidence="1">
    <location>
        <begin position="417"/>
        <end position="427"/>
    </location>
</feature>
<protein>
    <submittedName>
        <fullName evidence="3">DUF2236 domain-containing protein</fullName>
    </submittedName>
</protein>
<reference evidence="3 4" key="1">
    <citation type="submission" date="2019-09" db="EMBL/GenBank/DDBJ databases">
        <title>Actinomadura physcomitrii sp. nov., a novel actinomycete isolated from moss [Physcomitrium sphaericum (Ludw) Fuernr].</title>
        <authorList>
            <person name="Zhuang X."/>
            <person name="Liu C."/>
        </authorList>
    </citation>
    <scope>NUCLEOTIDE SEQUENCE [LARGE SCALE GENOMIC DNA]</scope>
    <source>
        <strain evidence="3 4">HMC1</strain>
    </source>
</reference>
<dbReference type="PANTHER" id="PTHR37539:SF1">
    <property type="entry name" value="ER-BOUND OXYGENASE MPAB_MPAB'_RUBBER OXYGENASE CATALYTIC DOMAIN-CONTAINING PROTEIN"/>
    <property type="match status" value="1"/>
</dbReference>
<dbReference type="InterPro" id="IPR018713">
    <property type="entry name" value="MPAB/Lcp_cat_dom"/>
</dbReference>
<gene>
    <name evidence="3" type="ORF">F8566_09415</name>
</gene>
<keyword evidence="4" id="KW-1185">Reference proteome</keyword>
<dbReference type="EMBL" id="WBMT01000004">
    <property type="protein sequence ID" value="KAB2350039.1"/>
    <property type="molecule type" value="Genomic_DNA"/>
</dbReference>
<dbReference type="AlphaFoldDB" id="A0A6H9YY17"/>
<dbReference type="OrthoDB" id="7614910at2"/>
<dbReference type="Proteomes" id="UP000468735">
    <property type="component" value="Unassembled WGS sequence"/>
</dbReference>
<dbReference type="Pfam" id="PF09995">
    <property type="entry name" value="MPAB_Lcp_cat"/>
    <property type="match status" value="1"/>
</dbReference>
<proteinExistence type="predicted"/>